<reference evidence="4 5" key="1">
    <citation type="journal article" date="2023" name="G3 (Bethesda)">
        <title>A high-quality reference genome for the fission yeast Schizosaccharomyces osmophilus.</title>
        <authorList>
            <person name="Jia G.S."/>
            <person name="Zhang W.C."/>
            <person name="Liang Y."/>
            <person name="Liu X.H."/>
            <person name="Rhind N."/>
            <person name="Pidoux A."/>
            <person name="Brysch-Herzberg M."/>
            <person name="Du L.L."/>
        </authorList>
    </citation>
    <scope>NUCLEOTIDE SEQUENCE [LARGE SCALE GENOMIC DNA]</scope>
    <source>
        <strain evidence="4 5">CBS 15793</strain>
    </source>
</reference>
<dbReference type="Pfam" id="PF09631">
    <property type="entry name" value="Sen15"/>
    <property type="match status" value="1"/>
</dbReference>
<gene>
    <name evidence="4" type="primary">sen15</name>
    <name evidence="4" type="ORF">SOMG_00745</name>
</gene>
<protein>
    <submittedName>
        <fullName evidence="4">tRNA-splicing endonuclease subunit Sen15</fullName>
    </submittedName>
</protein>
<dbReference type="EMBL" id="CP115611">
    <property type="protein sequence ID" value="WBW71264.1"/>
    <property type="molecule type" value="Genomic_DNA"/>
</dbReference>
<keyword evidence="4" id="KW-0540">Nuclease</keyword>
<name>A0AAE9W7I4_9SCHI</name>
<sequence>MNKETFKPIEELHTLDTHPFFGASKAVETDLRLGQQWDELKIHMLQMYSEKERPLLSGIPKTGLLQKKLQYVFPIFLHETISIKTLSAIFDSMKTQNLLLVQDERGLSGRESYIYLGIVCSDSTVVYYKVTDGPMKPRQNDEN</sequence>
<dbReference type="InterPro" id="IPR018593">
    <property type="entry name" value="tRNA-endonuc_su_Sen15"/>
</dbReference>
<keyword evidence="2" id="KW-0819">tRNA processing</keyword>
<dbReference type="KEGG" id="som:SOMG_00745"/>
<dbReference type="PANTHER" id="PTHR28518">
    <property type="entry name" value="TRNA-SPLICING ENDONUCLEASE SUBUNIT SEN15"/>
    <property type="match status" value="1"/>
</dbReference>
<accession>A0AAE9W7I4</accession>
<dbReference type="Proteomes" id="UP001212411">
    <property type="component" value="Chromosome 1"/>
</dbReference>
<dbReference type="GeneID" id="80874228"/>
<dbReference type="AlphaFoldDB" id="A0AAE9W7I4"/>
<evidence type="ECO:0000256" key="2">
    <source>
        <dbReference type="ARBA" id="ARBA00022694"/>
    </source>
</evidence>
<evidence type="ECO:0000313" key="4">
    <source>
        <dbReference type="EMBL" id="WBW71264.1"/>
    </source>
</evidence>
<feature type="domain" description="tRNA-splicing endonuclease subunit Sen15" evidence="3">
    <location>
        <begin position="27"/>
        <end position="140"/>
    </location>
</feature>
<organism evidence="4 5">
    <name type="scientific">Schizosaccharomyces osmophilus</name>
    <dbReference type="NCBI Taxonomy" id="2545709"/>
    <lineage>
        <taxon>Eukaryota</taxon>
        <taxon>Fungi</taxon>
        <taxon>Dikarya</taxon>
        <taxon>Ascomycota</taxon>
        <taxon>Taphrinomycotina</taxon>
        <taxon>Schizosaccharomycetes</taxon>
        <taxon>Schizosaccharomycetales</taxon>
        <taxon>Schizosaccharomycetaceae</taxon>
        <taxon>Schizosaccharomyces</taxon>
    </lineage>
</organism>
<dbReference type="PANTHER" id="PTHR28518:SF1">
    <property type="entry name" value="TRNA-SPLICING ENDONUCLEASE SUBUNIT SEN15"/>
    <property type="match status" value="1"/>
</dbReference>
<dbReference type="RefSeq" id="XP_056035507.1">
    <property type="nucleotide sequence ID" value="XM_056179539.1"/>
</dbReference>
<dbReference type="InterPro" id="IPR036167">
    <property type="entry name" value="tRNA_intron_Endo_cat-like_sf"/>
</dbReference>
<dbReference type="GO" id="GO:0000213">
    <property type="term" value="F:tRNA-intron lyase activity"/>
    <property type="evidence" value="ECO:0007669"/>
    <property type="project" value="TreeGrafter"/>
</dbReference>
<dbReference type="GO" id="GO:0003676">
    <property type="term" value="F:nucleic acid binding"/>
    <property type="evidence" value="ECO:0007669"/>
    <property type="project" value="InterPro"/>
</dbReference>
<dbReference type="Gene3D" id="3.40.1350.10">
    <property type="match status" value="1"/>
</dbReference>
<dbReference type="GO" id="GO:0000214">
    <property type="term" value="C:tRNA-intron endonuclease complex"/>
    <property type="evidence" value="ECO:0007669"/>
    <property type="project" value="InterPro"/>
</dbReference>
<dbReference type="SUPFAM" id="SSF53032">
    <property type="entry name" value="tRNA-intron endonuclease catalytic domain-like"/>
    <property type="match status" value="1"/>
</dbReference>
<keyword evidence="5" id="KW-1185">Reference proteome</keyword>
<evidence type="ECO:0000256" key="1">
    <source>
        <dbReference type="ARBA" id="ARBA00006091"/>
    </source>
</evidence>
<dbReference type="GO" id="GO:0000379">
    <property type="term" value="P:tRNA-type intron splice site recognition and cleavage"/>
    <property type="evidence" value="ECO:0007669"/>
    <property type="project" value="InterPro"/>
</dbReference>
<keyword evidence="4" id="KW-0378">Hydrolase</keyword>
<evidence type="ECO:0000259" key="3">
    <source>
        <dbReference type="Pfam" id="PF09631"/>
    </source>
</evidence>
<keyword evidence="4" id="KW-0255">Endonuclease</keyword>
<dbReference type="InterPro" id="IPR042777">
    <property type="entry name" value="Sen15_fungi"/>
</dbReference>
<comment type="similarity">
    <text evidence="1">Belongs to the SEN15 family.</text>
</comment>
<evidence type="ECO:0000313" key="5">
    <source>
        <dbReference type="Proteomes" id="UP001212411"/>
    </source>
</evidence>
<proteinExistence type="inferred from homology"/>
<dbReference type="InterPro" id="IPR011856">
    <property type="entry name" value="tRNA_endonuc-like_dom_sf"/>
</dbReference>